<reference evidence="2 3" key="1">
    <citation type="submission" date="2021-06" db="EMBL/GenBank/DDBJ databases">
        <authorList>
            <person name="Kallberg Y."/>
            <person name="Tangrot J."/>
            <person name="Rosling A."/>
        </authorList>
    </citation>
    <scope>NUCLEOTIDE SEQUENCE [LARGE SCALE GENOMIC DNA]</scope>
    <source>
        <strain evidence="2 3">120-4 pot B 10/14</strain>
    </source>
</reference>
<protein>
    <submittedName>
        <fullName evidence="2">6396_t:CDS:1</fullName>
    </submittedName>
</protein>
<keyword evidence="3" id="KW-1185">Reference proteome</keyword>
<dbReference type="EMBL" id="CAJVQB010048913">
    <property type="protein sequence ID" value="CAG8834225.1"/>
    <property type="molecule type" value="Genomic_DNA"/>
</dbReference>
<evidence type="ECO:0000313" key="2">
    <source>
        <dbReference type="EMBL" id="CAG8834225.1"/>
    </source>
</evidence>
<feature type="compositionally biased region" description="Basic residues" evidence="1">
    <location>
        <begin position="48"/>
        <end position="61"/>
    </location>
</feature>
<feature type="region of interest" description="Disordered" evidence="1">
    <location>
        <begin position="48"/>
        <end position="101"/>
    </location>
</feature>
<evidence type="ECO:0000256" key="1">
    <source>
        <dbReference type="SAM" id="MobiDB-lite"/>
    </source>
</evidence>
<feature type="compositionally biased region" description="Basic and acidic residues" evidence="1">
    <location>
        <begin position="62"/>
        <end position="85"/>
    </location>
</feature>
<organism evidence="2 3">
    <name type="scientific">Gigaspora margarita</name>
    <dbReference type="NCBI Taxonomy" id="4874"/>
    <lineage>
        <taxon>Eukaryota</taxon>
        <taxon>Fungi</taxon>
        <taxon>Fungi incertae sedis</taxon>
        <taxon>Mucoromycota</taxon>
        <taxon>Glomeromycotina</taxon>
        <taxon>Glomeromycetes</taxon>
        <taxon>Diversisporales</taxon>
        <taxon>Gigasporaceae</taxon>
        <taxon>Gigaspora</taxon>
    </lineage>
</organism>
<feature type="compositionally biased region" description="Basic residues" evidence="1">
    <location>
        <begin position="86"/>
        <end position="101"/>
    </location>
</feature>
<gene>
    <name evidence="2" type="ORF">GMARGA_LOCUS31947</name>
</gene>
<accession>A0ABN7WKK7</accession>
<proteinExistence type="predicted"/>
<comment type="caution">
    <text evidence="2">The sequence shown here is derived from an EMBL/GenBank/DDBJ whole genome shotgun (WGS) entry which is preliminary data.</text>
</comment>
<evidence type="ECO:0000313" key="3">
    <source>
        <dbReference type="Proteomes" id="UP000789901"/>
    </source>
</evidence>
<dbReference type="Proteomes" id="UP000789901">
    <property type="component" value="Unassembled WGS sequence"/>
</dbReference>
<name>A0ABN7WKK7_GIGMA</name>
<sequence>LTEDTDNNEEINRIDSLTSLLHEVEDDIKQNAQFISAFEKISERFKAVARRKGGVSHSTKRRTSEKSGRRPLKNKENEDPHEMNPRKKRTTRKPHNLAKKY</sequence>
<feature type="non-terminal residue" evidence="2">
    <location>
        <position position="1"/>
    </location>
</feature>